<dbReference type="GO" id="GO:0003723">
    <property type="term" value="F:RNA binding"/>
    <property type="evidence" value="ECO:0007669"/>
    <property type="project" value="InterPro"/>
</dbReference>
<protein>
    <submittedName>
        <fullName evidence="4">GAF and ANTAR domain-containing protein</fullName>
    </submittedName>
</protein>
<dbReference type="InterPro" id="IPR029016">
    <property type="entry name" value="GAF-like_dom_sf"/>
</dbReference>
<keyword evidence="5" id="KW-1185">Reference proteome</keyword>
<dbReference type="Gene3D" id="3.30.450.40">
    <property type="match status" value="1"/>
</dbReference>
<evidence type="ECO:0000313" key="5">
    <source>
        <dbReference type="Proteomes" id="UP000602087"/>
    </source>
</evidence>
<accession>A0A934I6G4</accession>
<comment type="caution">
    <text evidence="4">The sequence shown here is derived from an EMBL/GenBank/DDBJ whole genome shotgun (WGS) entry which is preliminary data.</text>
</comment>
<evidence type="ECO:0000256" key="1">
    <source>
        <dbReference type="ARBA" id="ARBA00023015"/>
    </source>
</evidence>
<gene>
    <name evidence="4" type="ORF">JAV76_14270</name>
</gene>
<dbReference type="Pfam" id="PF01590">
    <property type="entry name" value="GAF"/>
    <property type="match status" value="1"/>
</dbReference>
<evidence type="ECO:0000259" key="3">
    <source>
        <dbReference type="PROSITE" id="PS50921"/>
    </source>
</evidence>
<name>A0A934I6G4_9MICO</name>
<dbReference type="EMBL" id="JAEINH010000018">
    <property type="protein sequence ID" value="MBI9116178.1"/>
    <property type="molecule type" value="Genomic_DNA"/>
</dbReference>
<dbReference type="SMART" id="SM01012">
    <property type="entry name" value="ANTAR"/>
    <property type="match status" value="1"/>
</dbReference>
<dbReference type="InterPro" id="IPR036388">
    <property type="entry name" value="WH-like_DNA-bd_sf"/>
</dbReference>
<feature type="domain" description="ANTAR" evidence="3">
    <location>
        <begin position="83"/>
        <end position="144"/>
    </location>
</feature>
<keyword evidence="2" id="KW-0804">Transcription</keyword>
<dbReference type="PROSITE" id="PS50921">
    <property type="entry name" value="ANTAR"/>
    <property type="match status" value="1"/>
</dbReference>
<organism evidence="4 5">
    <name type="scientific">Sanguibacter suaedae</name>
    <dbReference type="NCBI Taxonomy" id="2795737"/>
    <lineage>
        <taxon>Bacteria</taxon>
        <taxon>Bacillati</taxon>
        <taxon>Actinomycetota</taxon>
        <taxon>Actinomycetes</taxon>
        <taxon>Micrococcales</taxon>
        <taxon>Sanguibacteraceae</taxon>
        <taxon>Sanguibacter</taxon>
    </lineage>
</organism>
<sequence>MNDGVDVVRVGADAILETWPTVGPAIVEAGYSSVYALPLVVQGRPIGGLNVFTAHGVTWDDEQRQLARTFADIVTLAVVQSSPRDQDDLTARVHHVLEGRVVAEQAKGVLAYDEDLEMGDAYEHLLDLAHREGITMTAAARAVIDGAARRRSST</sequence>
<dbReference type="AlphaFoldDB" id="A0A934I6G4"/>
<evidence type="ECO:0000313" key="4">
    <source>
        <dbReference type="EMBL" id="MBI9116178.1"/>
    </source>
</evidence>
<dbReference type="Proteomes" id="UP000602087">
    <property type="component" value="Unassembled WGS sequence"/>
</dbReference>
<keyword evidence="1" id="KW-0805">Transcription regulation</keyword>
<dbReference type="InterPro" id="IPR003018">
    <property type="entry name" value="GAF"/>
</dbReference>
<proteinExistence type="predicted"/>
<dbReference type="SUPFAM" id="SSF55781">
    <property type="entry name" value="GAF domain-like"/>
    <property type="match status" value="1"/>
</dbReference>
<reference evidence="4" key="1">
    <citation type="submission" date="2020-12" db="EMBL/GenBank/DDBJ databases">
        <title>Sanguibacter suaedae sp. nov., isolated from Suaeda aralocaspica.</title>
        <authorList>
            <person name="Ma Q."/>
        </authorList>
    </citation>
    <scope>NUCLEOTIDE SEQUENCE</scope>
    <source>
        <strain evidence="4">YZGR15</strain>
    </source>
</reference>
<dbReference type="InterPro" id="IPR005561">
    <property type="entry name" value="ANTAR"/>
</dbReference>
<dbReference type="Gene3D" id="1.10.10.10">
    <property type="entry name" value="Winged helix-like DNA-binding domain superfamily/Winged helix DNA-binding domain"/>
    <property type="match status" value="1"/>
</dbReference>
<dbReference type="Pfam" id="PF03861">
    <property type="entry name" value="ANTAR"/>
    <property type="match status" value="1"/>
</dbReference>
<dbReference type="RefSeq" id="WP_198734744.1">
    <property type="nucleotide sequence ID" value="NZ_JAEINH010000018.1"/>
</dbReference>
<evidence type="ECO:0000256" key="2">
    <source>
        <dbReference type="ARBA" id="ARBA00023163"/>
    </source>
</evidence>